<feature type="transmembrane region" description="Helical" evidence="10">
    <location>
        <begin position="9"/>
        <end position="30"/>
    </location>
</feature>
<evidence type="ECO:0000256" key="6">
    <source>
        <dbReference type="ARBA" id="ARBA00023224"/>
    </source>
</evidence>
<feature type="transmembrane region" description="Helical" evidence="10">
    <location>
        <begin position="195"/>
        <end position="217"/>
    </location>
</feature>
<gene>
    <name evidence="13" type="ORF">SAMN05880501_11076</name>
</gene>
<evidence type="ECO:0000313" key="13">
    <source>
        <dbReference type="EMBL" id="SOC18280.1"/>
    </source>
</evidence>
<dbReference type="SMART" id="SM00283">
    <property type="entry name" value="MA"/>
    <property type="match status" value="1"/>
</dbReference>
<dbReference type="Pfam" id="PF17200">
    <property type="entry name" value="sCache_2"/>
    <property type="match status" value="1"/>
</dbReference>
<dbReference type="SUPFAM" id="SSF58104">
    <property type="entry name" value="Methyl-accepting chemotaxis protein (MCP) signaling domain"/>
    <property type="match status" value="1"/>
</dbReference>
<feature type="domain" description="Methyl-accepting transducer" evidence="11">
    <location>
        <begin position="291"/>
        <end position="548"/>
    </location>
</feature>
<dbReference type="Gene3D" id="3.30.450.20">
    <property type="entry name" value="PAS domain"/>
    <property type="match status" value="1"/>
</dbReference>
<dbReference type="PROSITE" id="PS50885">
    <property type="entry name" value="HAMP"/>
    <property type="match status" value="1"/>
</dbReference>
<dbReference type="PROSITE" id="PS50111">
    <property type="entry name" value="CHEMOTAXIS_TRANSDUC_2"/>
    <property type="match status" value="1"/>
</dbReference>
<dbReference type="GO" id="GO:0005886">
    <property type="term" value="C:plasma membrane"/>
    <property type="evidence" value="ECO:0007669"/>
    <property type="project" value="UniProtKB-SubCell"/>
</dbReference>
<dbReference type="Gene3D" id="1.10.287.950">
    <property type="entry name" value="Methyl-accepting chemotaxis protein"/>
    <property type="match status" value="1"/>
</dbReference>
<organism evidence="13 14">
    <name type="scientific">Ureibacillus xyleni</name>
    <dbReference type="NCBI Taxonomy" id="614648"/>
    <lineage>
        <taxon>Bacteria</taxon>
        <taxon>Bacillati</taxon>
        <taxon>Bacillota</taxon>
        <taxon>Bacilli</taxon>
        <taxon>Bacillales</taxon>
        <taxon>Caryophanaceae</taxon>
        <taxon>Ureibacillus</taxon>
    </lineage>
</organism>
<dbReference type="Proteomes" id="UP000219636">
    <property type="component" value="Unassembled WGS sequence"/>
</dbReference>
<evidence type="ECO:0000259" key="11">
    <source>
        <dbReference type="PROSITE" id="PS50111"/>
    </source>
</evidence>
<dbReference type="CDD" id="cd18774">
    <property type="entry name" value="PDC2_HK_sensor"/>
    <property type="match status" value="1"/>
</dbReference>
<dbReference type="Pfam" id="PF00015">
    <property type="entry name" value="MCPsignal"/>
    <property type="match status" value="1"/>
</dbReference>
<dbReference type="PANTHER" id="PTHR32089:SF112">
    <property type="entry name" value="LYSOZYME-LIKE PROTEIN-RELATED"/>
    <property type="match status" value="1"/>
</dbReference>
<comment type="similarity">
    <text evidence="7">Belongs to the methyl-accepting chemotaxis (MCP) protein family.</text>
</comment>
<evidence type="ECO:0000256" key="8">
    <source>
        <dbReference type="PROSITE-ProRule" id="PRU00284"/>
    </source>
</evidence>
<evidence type="ECO:0000256" key="9">
    <source>
        <dbReference type="SAM" id="Coils"/>
    </source>
</evidence>
<evidence type="ECO:0000256" key="7">
    <source>
        <dbReference type="ARBA" id="ARBA00029447"/>
    </source>
</evidence>
<evidence type="ECO:0000256" key="5">
    <source>
        <dbReference type="ARBA" id="ARBA00023136"/>
    </source>
</evidence>
<dbReference type="GO" id="GO:0007165">
    <property type="term" value="P:signal transduction"/>
    <property type="evidence" value="ECO:0007669"/>
    <property type="project" value="UniProtKB-KW"/>
</dbReference>
<evidence type="ECO:0000256" key="2">
    <source>
        <dbReference type="ARBA" id="ARBA00022475"/>
    </source>
</evidence>
<dbReference type="SMART" id="SM00304">
    <property type="entry name" value="HAMP"/>
    <property type="match status" value="1"/>
</dbReference>
<dbReference type="RefSeq" id="WP_237658430.1">
    <property type="nucleotide sequence ID" value="NZ_OBMQ01000010.1"/>
</dbReference>
<evidence type="ECO:0000259" key="12">
    <source>
        <dbReference type="PROSITE" id="PS50885"/>
    </source>
</evidence>
<evidence type="ECO:0000313" key="14">
    <source>
        <dbReference type="Proteomes" id="UP000219636"/>
    </source>
</evidence>
<feature type="coiled-coil region" evidence="9">
    <location>
        <begin position="512"/>
        <end position="578"/>
    </location>
</feature>
<dbReference type="SMART" id="SM01049">
    <property type="entry name" value="Cache_2"/>
    <property type="match status" value="1"/>
</dbReference>
<name>A0A285T9R9_9BACL</name>
<keyword evidence="9" id="KW-0175">Coiled coil</keyword>
<dbReference type="InterPro" id="IPR004089">
    <property type="entry name" value="MCPsignal_dom"/>
</dbReference>
<evidence type="ECO:0000256" key="10">
    <source>
        <dbReference type="SAM" id="Phobius"/>
    </source>
</evidence>
<keyword evidence="6 8" id="KW-0807">Transducer</keyword>
<reference evidence="14" key="1">
    <citation type="submission" date="2017-08" db="EMBL/GenBank/DDBJ databases">
        <authorList>
            <person name="Varghese N."/>
            <person name="Submissions S."/>
        </authorList>
    </citation>
    <scope>NUCLEOTIDE SEQUENCE [LARGE SCALE GENOMIC DNA]</scope>
    <source>
        <strain evidence="14">JC22</strain>
    </source>
</reference>
<keyword evidence="5 10" id="KW-0472">Membrane</keyword>
<dbReference type="InterPro" id="IPR003660">
    <property type="entry name" value="HAMP_dom"/>
</dbReference>
<dbReference type="InterPro" id="IPR033480">
    <property type="entry name" value="sCache_2"/>
</dbReference>
<comment type="subcellular location">
    <subcellularLocation>
        <location evidence="1">Cell membrane</location>
        <topology evidence="1">Multi-pass membrane protein</topology>
    </subcellularLocation>
</comment>
<evidence type="ECO:0000256" key="1">
    <source>
        <dbReference type="ARBA" id="ARBA00004651"/>
    </source>
</evidence>
<accession>A0A285T9R9</accession>
<proteinExistence type="inferred from homology"/>
<keyword evidence="2" id="KW-1003">Cell membrane</keyword>
<feature type="domain" description="HAMP" evidence="12">
    <location>
        <begin position="219"/>
        <end position="272"/>
    </location>
</feature>
<dbReference type="PANTHER" id="PTHR32089">
    <property type="entry name" value="METHYL-ACCEPTING CHEMOTAXIS PROTEIN MCPB"/>
    <property type="match status" value="1"/>
</dbReference>
<evidence type="ECO:0000256" key="4">
    <source>
        <dbReference type="ARBA" id="ARBA00022989"/>
    </source>
</evidence>
<keyword evidence="3 10" id="KW-0812">Transmembrane</keyword>
<keyword evidence="4 10" id="KW-1133">Transmembrane helix</keyword>
<dbReference type="AlphaFoldDB" id="A0A285T9R9"/>
<dbReference type="EMBL" id="OBMQ01000010">
    <property type="protein sequence ID" value="SOC18280.1"/>
    <property type="molecule type" value="Genomic_DNA"/>
</dbReference>
<evidence type="ECO:0000256" key="3">
    <source>
        <dbReference type="ARBA" id="ARBA00022692"/>
    </source>
</evidence>
<sequence length="578" mass="63730">MKRSIQGKLFAYSFLLLLIPTLIIGAVSYYEAKNSMDELGEQVIKNSVESALQLIESVNQEVENGTLELEEAQEQVKTALIGKMNDEGKRDITYPGNLGENGYIYILGEDGTLLGHPTREGDNLWNDQDSSGQYFIREVKERALEGGGFTYYEFELPGQSVVAPKLIYSKLDPNWNWIVASGTYNQDFNAPANDLLFAIILTMIVALIIGAITTIMFSKHFAVPLMKLSNRVNEVAKGNLTVEIEELQRTDEVGLLNNGFNHMVQQLKDVISGVESTIVEIQSTSSNLSAVAEETTAYGEDIVKAVSEVARGASQQASDSEETNRTTIALAQEIEMLHEKNQSMLESSKIMRCSNDQGLENLTVLKTRSNETYELITKVQTVIESLILKVREIEGIVGTINEISDQTNLLALNASIEAARAGEHGKGFAVVAEEVRKLADQTSVATDLVRNTLRGIVSETDIVTNEMSKTYSIVQDQNKSVTETESSFKEIEAAVENIVKTIEDVTMGVNVLNESKNIMTRAIENIAEISERNAATAEEVTASVEEQQKAIQLVTESSNDLTEELSALQDSIQQFRVK</sequence>
<dbReference type="Pfam" id="PF00672">
    <property type="entry name" value="HAMP"/>
    <property type="match status" value="1"/>
</dbReference>
<dbReference type="CDD" id="cd06225">
    <property type="entry name" value="HAMP"/>
    <property type="match status" value="1"/>
</dbReference>
<keyword evidence="14" id="KW-1185">Reference proteome</keyword>
<protein>
    <submittedName>
        <fullName evidence="13">Methyl-accepting chemotaxis sensory transducer with Cache sensor</fullName>
    </submittedName>
</protein>